<keyword evidence="2" id="KW-1185">Reference proteome</keyword>
<protein>
    <recommendedName>
        <fullName evidence="3">DUF3800 domain-containing protein</fullName>
    </recommendedName>
</protein>
<gene>
    <name evidence="1" type="ORF">SAMN07250955_101279</name>
</gene>
<dbReference type="AlphaFoldDB" id="A0A212PZU2"/>
<dbReference type="InterPro" id="IPR024524">
    <property type="entry name" value="DUF3800"/>
</dbReference>
<organism evidence="1 2">
    <name type="scientific">Arboricoccus pini</name>
    <dbReference type="NCBI Taxonomy" id="1963835"/>
    <lineage>
        <taxon>Bacteria</taxon>
        <taxon>Pseudomonadati</taxon>
        <taxon>Pseudomonadota</taxon>
        <taxon>Alphaproteobacteria</taxon>
        <taxon>Geminicoccales</taxon>
        <taxon>Geminicoccaceae</taxon>
        <taxon>Arboricoccus</taxon>
    </lineage>
</organism>
<dbReference type="Proteomes" id="UP000197065">
    <property type="component" value="Unassembled WGS sequence"/>
</dbReference>
<dbReference type="RefSeq" id="WP_207761883.1">
    <property type="nucleotide sequence ID" value="NZ_FYEH01000001.1"/>
</dbReference>
<name>A0A212PZU2_9PROT</name>
<evidence type="ECO:0000313" key="1">
    <source>
        <dbReference type="EMBL" id="SNB52597.1"/>
    </source>
</evidence>
<evidence type="ECO:0008006" key="3">
    <source>
        <dbReference type="Google" id="ProtNLM"/>
    </source>
</evidence>
<accession>A0A212PZU2</accession>
<dbReference type="Pfam" id="PF12686">
    <property type="entry name" value="DUF3800"/>
    <property type="match status" value="1"/>
</dbReference>
<dbReference type="EMBL" id="FYEH01000001">
    <property type="protein sequence ID" value="SNB52597.1"/>
    <property type="molecule type" value="Genomic_DNA"/>
</dbReference>
<evidence type="ECO:0000313" key="2">
    <source>
        <dbReference type="Proteomes" id="UP000197065"/>
    </source>
</evidence>
<proteinExistence type="predicted"/>
<sequence>MYSDYIVYADESGDTNLDKLDPEFPIFVLAFCPVKKSDYIEHIVPAMQRLKFEFFGHDDVVFHEREIRKQIAPFSFMRESKEAREDFFTKINDFVATSPMRVFASVIHKAALKQKYANPWSPYHLAFSFAWSGFSRRCATTNSATGLST</sequence>
<reference evidence="1 2" key="1">
    <citation type="submission" date="2017-06" db="EMBL/GenBank/DDBJ databases">
        <authorList>
            <person name="Kim H.J."/>
            <person name="Triplett B.A."/>
        </authorList>
    </citation>
    <scope>NUCLEOTIDE SEQUENCE [LARGE SCALE GENOMIC DNA]</scope>
    <source>
        <strain evidence="1 2">B29T1</strain>
    </source>
</reference>